<gene>
    <name evidence="2" type="ORF">DAY19_10665</name>
</gene>
<evidence type="ECO:0000256" key="1">
    <source>
        <dbReference type="SAM" id="SignalP"/>
    </source>
</evidence>
<accession>A0ABY0IGR2</accession>
<dbReference type="Proteomes" id="UP000443582">
    <property type="component" value="Unassembled WGS sequence"/>
</dbReference>
<feature type="signal peptide" evidence="1">
    <location>
        <begin position="1"/>
        <end position="22"/>
    </location>
</feature>
<name>A0ABY0IGR2_9BACT</name>
<feature type="chain" id="PRO_5047428357" evidence="1">
    <location>
        <begin position="23"/>
        <end position="646"/>
    </location>
</feature>
<sequence>MQKLSIKLIILGSVLTGPSLYAQSNTPQKTKAKLTLPEKGLLESFEEKLNLYRQDIGQKILNPSNEEKIRQIFKDEERIELSTRQINTILLYSPDYYKELYRINNCSIYTLLKNRLININGTPLLNVEATVTEGEKKTKAIVPIDSFLSHYYKSNCRLSFKQSRVFEKGLLADTFKKITPKFPTSKGQCLDQYNNLSANINVDHICSAPYTIDLASKLSQNLTENDLSIRERSYINSLRRQAKTYTEEIKEKDLLYFRNFCSNLNRKEKFCNNYAQQDFWALIRNKQRSRDYIKQRCQNIFKKEDLKDVEYIKCIKLLRQRPEVCETKGPREGSVLYPMPDCQKVSETLMVSRLKNNFNDCPKFIGNLAIVNGARVIKHFATNDIKSNDCVFPSYEKIYGLYLESDEEDKWPLKICYTSISKEKKCLPYIPGNSKENYNALNMVVANMLYQTKTVSNRIKCQEVSKKEYNPLRLKYKAGCWIVPEEVACRTVSCKYKIMLDNRAIKEIWSEGQLTFDYFKTKYNSTDSSIHDRMINLLRLKEQEINSLSSLKFFLDKKKNGIIHGMGCGEDLYPSHYQSTKLGICTPMPFIIDGHKEINNNTYLSFRGAIDDVNSPRLMLWANVFTALSRYSTLSPLKAWEFYGIY</sequence>
<keyword evidence="3" id="KW-1185">Reference proteome</keyword>
<comment type="caution">
    <text evidence="2">The sequence shown here is derived from an EMBL/GenBank/DDBJ whole genome shotgun (WGS) entry which is preliminary data.</text>
</comment>
<evidence type="ECO:0000313" key="3">
    <source>
        <dbReference type="Proteomes" id="UP000443582"/>
    </source>
</evidence>
<dbReference type="RefSeq" id="WP_115362213.1">
    <property type="nucleotide sequence ID" value="NZ_QDKL01000002.1"/>
</dbReference>
<reference evidence="3" key="1">
    <citation type="journal article" date="2019" name="Int. J. Syst. Evol. Microbiol.">
        <title>Halobacteriovorax valvorus sp. nov., a novel prokaryotic predator isolated from coastal seawater of China.</title>
        <authorList>
            <person name="Chen M.-X."/>
        </authorList>
    </citation>
    <scope>NUCLEOTIDE SEQUENCE [LARGE SCALE GENOMIC DNA]</scope>
    <source>
        <strain evidence="3">BL9</strain>
    </source>
</reference>
<keyword evidence="1" id="KW-0732">Signal</keyword>
<organism evidence="2 3">
    <name type="scientific">Halobacteriovorax vibrionivorans</name>
    <dbReference type="NCBI Taxonomy" id="2152716"/>
    <lineage>
        <taxon>Bacteria</taxon>
        <taxon>Pseudomonadati</taxon>
        <taxon>Bdellovibrionota</taxon>
        <taxon>Bacteriovoracia</taxon>
        <taxon>Bacteriovoracales</taxon>
        <taxon>Halobacteriovoraceae</taxon>
        <taxon>Halobacteriovorax</taxon>
    </lineage>
</organism>
<evidence type="ECO:0000313" key="2">
    <source>
        <dbReference type="EMBL" id="RZF22136.1"/>
    </source>
</evidence>
<proteinExistence type="predicted"/>
<protein>
    <submittedName>
        <fullName evidence="2">Uncharacterized protein</fullName>
    </submittedName>
</protein>
<dbReference type="EMBL" id="QDKL01000002">
    <property type="protein sequence ID" value="RZF22136.1"/>
    <property type="molecule type" value="Genomic_DNA"/>
</dbReference>